<dbReference type="AlphaFoldDB" id="A0A9W6SCK3"/>
<evidence type="ECO:0000256" key="3">
    <source>
        <dbReference type="ARBA" id="ARBA00022475"/>
    </source>
</evidence>
<keyword evidence="2" id="KW-0813">Transport</keyword>
<feature type="transmembrane region" description="Helical" evidence="8">
    <location>
        <begin position="428"/>
        <end position="447"/>
    </location>
</feature>
<feature type="domain" description="Major facilitator superfamily (MFS) profile" evidence="9">
    <location>
        <begin position="16"/>
        <end position="454"/>
    </location>
</feature>
<comment type="caution">
    <text evidence="10">The sequence shown here is derived from an EMBL/GenBank/DDBJ whole genome shotgun (WGS) entry which is preliminary data.</text>
</comment>
<proteinExistence type="predicted"/>
<dbReference type="Gene3D" id="1.20.1720.10">
    <property type="entry name" value="Multidrug resistance protein D"/>
    <property type="match status" value="1"/>
</dbReference>
<evidence type="ECO:0000256" key="5">
    <source>
        <dbReference type="ARBA" id="ARBA00022989"/>
    </source>
</evidence>
<dbReference type="InterPro" id="IPR036259">
    <property type="entry name" value="MFS_trans_sf"/>
</dbReference>
<keyword evidence="6 8" id="KW-0472">Membrane</keyword>
<feature type="transmembrane region" description="Helical" evidence="8">
    <location>
        <begin position="359"/>
        <end position="383"/>
    </location>
</feature>
<keyword evidence="3" id="KW-1003">Cell membrane</keyword>
<evidence type="ECO:0000256" key="2">
    <source>
        <dbReference type="ARBA" id="ARBA00022448"/>
    </source>
</evidence>
<feature type="compositionally biased region" description="Low complexity" evidence="7">
    <location>
        <begin position="468"/>
        <end position="487"/>
    </location>
</feature>
<dbReference type="PROSITE" id="PS50850">
    <property type="entry name" value="MFS"/>
    <property type="match status" value="1"/>
</dbReference>
<feature type="transmembrane region" description="Helical" evidence="8">
    <location>
        <begin position="275"/>
        <end position="297"/>
    </location>
</feature>
<reference evidence="10" key="1">
    <citation type="submission" date="2023-03" db="EMBL/GenBank/DDBJ databases">
        <title>Actinoallomurus iriomotensis NBRC 103684.</title>
        <authorList>
            <person name="Ichikawa N."/>
            <person name="Sato H."/>
            <person name="Tonouchi N."/>
        </authorList>
    </citation>
    <scope>NUCLEOTIDE SEQUENCE</scope>
    <source>
        <strain evidence="10">NBRC 103684</strain>
    </source>
</reference>
<dbReference type="Pfam" id="PF07690">
    <property type="entry name" value="MFS_1"/>
    <property type="match status" value="1"/>
</dbReference>
<dbReference type="EMBL" id="BSTK01000027">
    <property type="protein sequence ID" value="GLY92325.1"/>
    <property type="molecule type" value="Genomic_DNA"/>
</dbReference>
<evidence type="ECO:0000256" key="7">
    <source>
        <dbReference type="SAM" id="MobiDB-lite"/>
    </source>
</evidence>
<evidence type="ECO:0000259" key="9">
    <source>
        <dbReference type="PROSITE" id="PS50850"/>
    </source>
</evidence>
<dbReference type="InterPro" id="IPR020846">
    <property type="entry name" value="MFS_dom"/>
</dbReference>
<evidence type="ECO:0000313" key="10">
    <source>
        <dbReference type="EMBL" id="GLY92325.1"/>
    </source>
</evidence>
<feature type="transmembrane region" description="Helical" evidence="8">
    <location>
        <begin position="82"/>
        <end position="100"/>
    </location>
</feature>
<gene>
    <name evidence="10" type="ORF">Airi02_102530</name>
</gene>
<evidence type="ECO:0000256" key="6">
    <source>
        <dbReference type="ARBA" id="ARBA00023136"/>
    </source>
</evidence>
<accession>A0A9W6SCK3</accession>
<feature type="region of interest" description="Disordered" evidence="7">
    <location>
        <begin position="454"/>
        <end position="490"/>
    </location>
</feature>
<name>A0A9W6SCK3_9ACTN</name>
<feature type="transmembrane region" description="Helical" evidence="8">
    <location>
        <begin position="334"/>
        <end position="353"/>
    </location>
</feature>
<evidence type="ECO:0000256" key="4">
    <source>
        <dbReference type="ARBA" id="ARBA00022692"/>
    </source>
</evidence>
<feature type="transmembrane region" description="Helical" evidence="8">
    <location>
        <begin position="106"/>
        <end position="128"/>
    </location>
</feature>
<evidence type="ECO:0000256" key="8">
    <source>
        <dbReference type="SAM" id="Phobius"/>
    </source>
</evidence>
<dbReference type="PANTHER" id="PTHR42718">
    <property type="entry name" value="MAJOR FACILITATOR SUPERFAMILY MULTIDRUG TRANSPORTER MFSC"/>
    <property type="match status" value="1"/>
</dbReference>
<protein>
    <recommendedName>
        <fullName evidence="9">Major facilitator superfamily (MFS) profile domain-containing protein</fullName>
    </recommendedName>
</protein>
<dbReference type="GO" id="GO:0022857">
    <property type="term" value="F:transmembrane transporter activity"/>
    <property type="evidence" value="ECO:0007669"/>
    <property type="project" value="InterPro"/>
</dbReference>
<dbReference type="CDD" id="cd17321">
    <property type="entry name" value="MFS_MMR_MDR_like"/>
    <property type="match status" value="1"/>
</dbReference>
<dbReference type="SUPFAM" id="SSF103473">
    <property type="entry name" value="MFS general substrate transporter"/>
    <property type="match status" value="1"/>
</dbReference>
<feature type="transmembrane region" description="Helical" evidence="8">
    <location>
        <begin position="52"/>
        <end position="70"/>
    </location>
</feature>
<feature type="transmembrane region" description="Helical" evidence="8">
    <location>
        <begin position="207"/>
        <end position="229"/>
    </location>
</feature>
<sequence length="594" mass="62172">MTVERAHGPVGFGWRFVVPVLTGPALNPINTSTIAVALVPISHDLHTSAATAIWLVAGLYLTSAVAQPTLGTLADRFGARRIYLIGLVVTLLASFVPLAWHSFPGVLTARVLIGVGTSASYPAALSLIRDRSVASNRPTPPALLSGLSITAQATTAIGPVLGGVLIAAFGWPSIFLVNVPIAAVALVMTLTNVPASRPAPAAEQSRPRIDTAGIALFALTMTTLLWFLLHLSIGTLWLVIVATASAAALVLWEMHQAAPFLDVRMLGRNRALTRTYARQLLIYFGAYTMMYGFSQWLGGPARLSADQVGYLQLPTAIVAVVAGLTIARTRGLRTPLIIAGAVPVIGGVAVALVHATTPLIILVSIAAAFGVPQGLASVANQAALYRQAPAAQLGTASGLARTSVYLGAILSSALIGLVYPHTPTSAGLHHLGLVTSAAGALAFLLALTDKAISDRERPADAPPPGPPKGDISPGGVLRRPGGRPTRPAVANATRWPAWQARMARPMDKWVLPVPAARGTPRSATGRGRAPGEASTTRLPRSCGQLITCGLGLCTAPPELARSRQERRVRRPVRISLTRISAWLRRSRVLSGLIM</sequence>
<keyword evidence="11" id="KW-1185">Reference proteome</keyword>
<feature type="transmembrane region" description="Helical" evidence="8">
    <location>
        <begin position="309"/>
        <end position="327"/>
    </location>
</feature>
<feature type="transmembrane region" description="Helical" evidence="8">
    <location>
        <begin position="149"/>
        <end position="169"/>
    </location>
</feature>
<dbReference type="Proteomes" id="UP001165074">
    <property type="component" value="Unassembled WGS sequence"/>
</dbReference>
<feature type="transmembrane region" description="Helical" evidence="8">
    <location>
        <begin position="404"/>
        <end position="422"/>
    </location>
</feature>
<feature type="transmembrane region" description="Helical" evidence="8">
    <location>
        <begin position="175"/>
        <end position="195"/>
    </location>
</feature>
<dbReference type="PANTHER" id="PTHR42718:SF46">
    <property type="entry name" value="BLR6921 PROTEIN"/>
    <property type="match status" value="1"/>
</dbReference>
<comment type="subcellular location">
    <subcellularLocation>
        <location evidence="1">Cell membrane</location>
        <topology evidence="1">Multi-pass membrane protein</topology>
    </subcellularLocation>
</comment>
<keyword evidence="5 8" id="KW-1133">Transmembrane helix</keyword>
<evidence type="ECO:0000313" key="11">
    <source>
        <dbReference type="Proteomes" id="UP001165074"/>
    </source>
</evidence>
<dbReference type="GO" id="GO:0005886">
    <property type="term" value="C:plasma membrane"/>
    <property type="evidence" value="ECO:0007669"/>
    <property type="project" value="UniProtKB-SubCell"/>
</dbReference>
<feature type="transmembrane region" description="Helical" evidence="8">
    <location>
        <begin position="235"/>
        <end position="254"/>
    </location>
</feature>
<keyword evidence="4 8" id="KW-0812">Transmembrane</keyword>
<dbReference type="InterPro" id="IPR011701">
    <property type="entry name" value="MFS"/>
</dbReference>
<feature type="region of interest" description="Disordered" evidence="7">
    <location>
        <begin position="515"/>
        <end position="537"/>
    </location>
</feature>
<dbReference type="Gene3D" id="1.20.1250.20">
    <property type="entry name" value="MFS general substrate transporter like domains"/>
    <property type="match status" value="1"/>
</dbReference>
<evidence type="ECO:0000256" key="1">
    <source>
        <dbReference type="ARBA" id="ARBA00004651"/>
    </source>
</evidence>
<organism evidence="10 11">
    <name type="scientific">Actinoallomurus iriomotensis</name>
    <dbReference type="NCBI Taxonomy" id="478107"/>
    <lineage>
        <taxon>Bacteria</taxon>
        <taxon>Bacillati</taxon>
        <taxon>Actinomycetota</taxon>
        <taxon>Actinomycetes</taxon>
        <taxon>Streptosporangiales</taxon>
        <taxon>Thermomonosporaceae</taxon>
        <taxon>Actinoallomurus</taxon>
    </lineage>
</organism>